<feature type="transmembrane region" description="Helical" evidence="5">
    <location>
        <begin position="221"/>
        <end position="245"/>
    </location>
</feature>
<feature type="transmembrane region" description="Helical" evidence="5">
    <location>
        <begin position="251"/>
        <end position="275"/>
    </location>
</feature>
<comment type="subcellular location">
    <subcellularLocation>
        <location evidence="1">Cell membrane</location>
        <topology evidence="1">Multi-pass membrane protein</topology>
    </subcellularLocation>
</comment>
<dbReference type="InterPro" id="IPR001958">
    <property type="entry name" value="Tet-R_TetA/multi-R_MdtG-like"/>
</dbReference>
<feature type="transmembrane region" description="Helical" evidence="5">
    <location>
        <begin position="24"/>
        <end position="44"/>
    </location>
</feature>
<dbReference type="SUPFAM" id="SSF103473">
    <property type="entry name" value="MFS general substrate transporter"/>
    <property type="match status" value="1"/>
</dbReference>
<proteinExistence type="predicted"/>
<evidence type="ECO:0000256" key="5">
    <source>
        <dbReference type="SAM" id="Phobius"/>
    </source>
</evidence>
<feature type="domain" description="Major facilitator superfamily (MFS) profile" evidence="6">
    <location>
        <begin position="22"/>
        <end position="400"/>
    </location>
</feature>
<feature type="transmembrane region" description="Helical" evidence="5">
    <location>
        <begin position="51"/>
        <end position="68"/>
    </location>
</feature>
<dbReference type="GO" id="GO:0022857">
    <property type="term" value="F:transmembrane transporter activity"/>
    <property type="evidence" value="ECO:0007669"/>
    <property type="project" value="InterPro"/>
</dbReference>
<protein>
    <submittedName>
        <fullName evidence="7">MFS transporter</fullName>
    </submittedName>
</protein>
<feature type="transmembrane region" description="Helical" evidence="5">
    <location>
        <begin position="287"/>
        <end position="306"/>
    </location>
</feature>
<dbReference type="Pfam" id="PF07690">
    <property type="entry name" value="MFS_1"/>
    <property type="match status" value="1"/>
</dbReference>
<evidence type="ECO:0000313" key="7">
    <source>
        <dbReference type="EMBL" id="RNE64047.1"/>
    </source>
</evidence>
<evidence type="ECO:0000313" key="8">
    <source>
        <dbReference type="Proteomes" id="UP000279859"/>
    </source>
</evidence>
<evidence type="ECO:0000256" key="3">
    <source>
        <dbReference type="ARBA" id="ARBA00022989"/>
    </source>
</evidence>
<organism evidence="7 8">
    <name type="scientific">Cryobacterium tepidiphilum</name>
    <dbReference type="NCBI Taxonomy" id="2486026"/>
    <lineage>
        <taxon>Bacteria</taxon>
        <taxon>Bacillati</taxon>
        <taxon>Actinomycetota</taxon>
        <taxon>Actinomycetes</taxon>
        <taxon>Micrococcales</taxon>
        <taxon>Microbacteriaceae</taxon>
        <taxon>Cryobacterium</taxon>
    </lineage>
</organism>
<dbReference type="InterPro" id="IPR036259">
    <property type="entry name" value="MFS_trans_sf"/>
</dbReference>
<dbReference type="PANTHER" id="PTHR23531">
    <property type="entry name" value="QUINOLENE RESISTANCE PROTEIN NORA"/>
    <property type="match status" value="1"/>
</dbReference>
<comment type="caution">
    <text evidence="7">The sequence shown here is derived from an EMBL/GenBank/DDBJ whole genome shotgun (WGS) entry which is preliminary data.</text>
</comment>
<feature type="transmembrane region" description="Helical" evidence="5">
    <location>
        <begin position="180"/>
        <end position="201"/>
    </location>
</feature>
<evidence type="ECO:0000256" key="2">
    <source>
        <dbReference type="ARBA" id="ARBA00022692"/>
    </source>
</evidence>
<keyword evidence="2 5" id="KW-0812">Transmembrane</keyword>
<dbReference type="InterPro" id="IPR011701">
    <property type="entry name" value="MFS"/>
</dbReference>
<dbReference type="Gene3D" id="1.20.1250.20">
    <property type="entry name" value="MFS general substrate transporter like domains"/>
    <property type="match status" value="1"/>
</dbReference>
<reference evidence="7 8" key="1">
    <citation type="submission" date="2018-11" db="EMBL/GenBank/DDBJ databases">
        <title>Cryobacterium sp. nov., isolated from rhizosphere soil of lettuce.</title>
        <authorList>
            <person name="Wang Y."/>
        </authorList>
    </citation>
    <scope>NUCLEOTIDE SEQUENCE [LARGE SCALE GENOMIC DNA]</scope>
    <source>
        <strain evidence="7 8">NEAU-85</strain>
    </source>
</reference>
<dbReference type="PANTHER" id="PTHR23531:SF1">
    <property type="entry name" value="QUINOLENE RESISTANCE PROTEIN NORA"/>
    <property type="match status" value="1"/>
</dbReference>
<dbReference type="InterPro" id="IPR020846">
    <property type="entry name" value="MFS_dom"/>
</dbReference>
<keyword evidence="4 5" id="KW-0472">Membrane</keyword>
<feature type="transmembrane region" description="Helical" evidence="5">
    <location>
        <begin position="380"/>
        <end position="399"/>
    </location>
</feature>
<name>A0A3M8LET8_9MICO</name>
<feature type="transmembrane region" description="Helical" evidence="5">
    <location>
        <begin position="312"/>
        <end position="335"/>
    </location>
</feature>
<dbReference type="PRINTS" id="PR01035">
    <property type="entry name" value="TCRTETA"/>
</dbReference>
<feature type="transmembrane region" description="Helical" evidence="5">
    <location>
        <begin position="155"/>
        <end position="174"/>
    </location>
</feature>
<keyword evidence="3 5" id="KW-1133">Transmembrane helix</keyword>
<keyword evidence="8" id="KW-1185">Reference proteome</keyword>
<dbReference type="OrthoDB" id="9814303at2"/>
<evidence type="ECO:0000256" key="4">
    <source>
        <dbReference type="ARBA" id="ARBA00023136"/>
    </source>
</evidence>
<feature type="transmembrane region" description="Helical" evidence="5">
    <location>
        <begin position="88"/>
        <end position="111"/>
    </location>
</feature>
<dbReference type="AlphaFoldDB" id="A0A3M8LET8"/>
<dbReference type="EMBL" id="RDSR01000006">
    <property type="protein sequence ID" value="RNE64047.1"/>
    <property type="molecule type" value="Genomic_DNA"/>
</dbReference>
<dbReference type="GO" id="GO:0005886">
    <property type="term" value="C:plasma membrane"/>
    <property type="evidence" value="ECO:0007669"/>
    <property type="project" value="UniProtKB-SubCell"/>
</dbReference>
<dbReference type="PROSITE" id="PS50850">
    <property type="entry name" value="MFS"/>
    <property type="match status" value="1"/>
</dbReference>
<gene>
    <name evidence="7" type="ORF">EEJ31_05645</name>
</gene>
<evidence type="ECO:0000256" key="1">
    <source>
        <dbReference type="ARBA" id="ARBA00004651"/>
    </source>
</evidence>
<dbReference type="Proteomes" id="UP000279859">
    <property type="component" value="Unassembled WGS sequence"/>
</dbReference>
<sequence>MAPVRLRSVAQDAHGARPPGPVLAPLYAAGFTTAFGAHAIAAGLGAESGDLGVGLLAFGLLLAVYDLAEVVLKPVFGTLSDRIGVKPVIVGGLVVFALASFAGVFAGNALLLGAARLGQGAAASAFSPASSAAVARLAGPATVGRYFGRYGSYKGLGYALGPLIGAALIGVGGFPLLFGALTAVAAITAGWAMLAVPRLPVLPRPRYTLADLVRQTTHRSFLVPTLALAAATGALGVAVGFLPLLATSLQLPLLASMAAVTVLAVASTVTQPIVGRLRDSGRVTTRAGVAGGLGLIALGVALLAAVPVTAVVYLTAAIIGLGIGTVTPLGFAHLAATTPPERLGRTMGSAELGREVGDAGGPLLVGGIAAAVGVGLGLGALALVIAVVAVLALVLLQRAQSGSELQARRSSTGTG</sequence>
<evidence type="ECO:0000259" key="6">
    <source>
        <dbReference type="PROSITE" id="PS50850"/>
    </source>
</evidence>
<dbReference type="InterPro" id="IPR052714">
    <property type="entry name" value="MFS_Exporter"/>
</dbReference>
<accession>A0A3M8LET8</accession>